<reference evidence="2" key="1">
    <citation type="submission" date="2015-04" db="EMBL/GenBank/DDBJ databases">
        <title>Genome sequence of Mycobacterium arupense GUC1.</title>
        <authorList>
            <person name="Greninger A.L."/>
            <person name="Cunningham G."/>
            <person name="Chiu C.Y."/>
            <person name="Miller S."/>
        </authorList>
    </citation>
    <scope>NUCLEOTIDE SEQUENCE [LARGE SCALE GENOMIC DNA]</scope>
    <source>
        <strain evidence="2">GUC1</strain>
    </source>
</reference>
<sequence length="96" mass="10382">MWFSAGIRLSICGVVQFEGGPFGADAGQFGEVVSWRWATGGPFQRVAEAPGVIDDDWFAVAQLFNKFQTNGSIEAAKVKAPIVETIFCVWKPSVGK</sequence>
<dbReference type="AlphaFoldDB" id="A0A0F5MXA6"/>
<accession>A0A0F5MXA6</accession>
<dbReference type="PATRIC" id="fig|342002.3.peg.3052"/>
<gene>
    <name evidence="1" type="ORF">WR43_10175</name>
</gene>
<evidence type="ECO:0000313" key="2">
    <source>
        <dbReference type="Proteomes" id="UP000034416"/>
    </source>
</evidence>
<dbReference type="Proteomes" id="UP000034416">
    <property type="component" value="Unassembled WGS sequence"/>
</dbReference>
<proteinExistence type="predicted"/>
<evidence type="ECO:0000313" key="1">
    <source>
        <dbReference type="EMBL" id="KKB99321.1"/>
    </source>
</evidence>
<organism evidence="1 2">
    <name type="scientific">Mycolicibacter arupensis</name>
    <dbReference type="NCBI Taxonomy" id="342002"/>
    <lineage>
        <taxon>Bacteria</taxon>
        <taxon>Bacillati</taxon>
        <taxon>Actinomycetota</taxon>
        <taxon>Actinomycetes</taxon>
        <taxon>Mycobacteriales</taxon>
        <taxon>Mycobacteriaceae</taxon>
        <taxon>Mycolicibacter</taxon>
    </lineage>
</organism>
<name>A0A0F5MXA6_9MYCO</name>
<dbReference type="EMBL" id="LASW01000037">
    <property type="protein sequence ID" value="KKB99321.1"/>
    <property type="molecule type" value="Genomic_DNA"/>
</dbReference>
<comment type="caution">
    <text evidence="1">The sequence shown here is derived from an EMBL/GenBank/DDBJ whole genome shotgun (WGS) entry which is preliminary data.</text>
</comment>
<protein>
    <submittedName>
        <fullName evidence="1">Uncharacterized protein</fullName>
    </submittedName>
</protein>